<evidence type="ECO:0000313" key="2">
    <source>
        <dbReference type="EMBL" id="TCC45418.1"/>
    </source>
</evidence>
<dbReference type="InterPro" id="IPR032710">
    <property type="entry name" value="NTF2-like_dom_sf"/>
</dbReference>
<dbReference type="AlphaFoldDB" id="A0A4R0JKW2"/>
<proteinExistence type="predicted"/>
<comment type="caution">
    <text evidence="2">The sequence shown here is derived from an EMBL/GenBank/DDBJ whole genome shotgun (WGS) entry which is preliminary data.</text>
</comment>
<feature type="domain" description="SnoaL-like" evidence="1">
    <location>
        <begin position="11"/>
        <end position="108"/>
    </location>
</feature>
<sequence>MDNGSAHSMVMRYFDMWNTGDTAIADQILHSQWVDHAHPDVTGPAGVKQAVQTIRAERPDLRFTIHDVLGDNDLIAVVGSVGRPQQTTDSPGRLIWLIRLVDDLMTEMWTYQQNQPSH</sequence>
<reference evidence="2 3" key="1">
    <citation type="submission" date="2019-02" db="EMBL/GenBank/DDBJ databases">
        <title>Kribbella capetownensis sp. nov. and Kribbella speibonae sp. nov., isolated from soil.</title>
        <authorList>
            <person name="Curtis S.M."/>
            <person name="Norton I."/>
            <person name="Everest G.J."/>
            <person name="Meyers P.R."/>
        </authorList>
    </citation>
    <scope>NUCLEOTIDE SEQUENCE [LARGE SCALE GENOMIC DNA]</scope>
    <source>
        <strain evidence="2 3">NRRL B-24813</strain>
    </source>
</reference>
<dbReference type="Proteomes" id="UP000291144">
    <property type="component" value="Unassembled WGS sequence"/>
</dbReference>
<dbReference type="InterPro" id="IPR037401">
    <property type="entry name" value="SnoaL-like"/>
</dbReference>
<evidence type="ECO:0000313" key="3">
    <source>
        <dbReference type="Proteomes" id="UP000291144"/>
    </source>
</evidence>
<dbReference type="RefSeq" id="WP_131367326.1">
    <property type="nucleotide sequence ID" value="NZ_SJKB01000038.1"/>
</dbReference>
<dbReference type="Gene3D" id="3.10.450.50">
    <property type="match status" value="1"/>
</dbReference>
<organism evidence="2 3">
    <name type="scientific">Kribbella pittospori</name>
    <dbReference type="NCBI Taxonomy" id="722689"/>
    <lineage>
        <taxon>Bacteria</taxon>
        <taxon>Bacillati</taxon>
        <taxon>Actinomycetota</taxon>
        <taxon>Actinomycetes</taxon>
        <taxon>Propionibacteriales</taxon>
        <taxon>Kribbellaceae</taxon>
        <taxon>Kribbella</taxon>
    </lineage>
</organism>
<protein>
    <submittedName>
        <fullName evidence="2">Nuclear transport factor 2 family protein</fullName>
    </submittedName>
</protein>
<evidence type="ECO:0000259" key="1">
    <source>
        <dbReference type="Pfam" id="PF12680"/>
    </source>
</evidence>
<dbReference type="EMBL" id="SJKB01000038">
    <property type="protein sequence ID" value="TCC45418.1"/>
    <property type="molecule type" value="Genomic_DNA"/>
</dbReference>
<keyword evidence="3" id="KW-1185">Reference proteome</keyword>
<dbReference type="Pfam" id="PF12680">
    <property type="entry name" value="SnoaL_2"/>
    <property type="match status" value="1"/>
</dbReference>
<name>A0A4R0JKW2_9ACTN</name>
<accession>A0A4R0JKW2</accession>
<gene>
    <name evidence="2" type="ORF">E0H73_44800</name>
</gene>
<dbReference type="OrthoDB" id="129343at2"/>
<dbReference type="SUPFAM" id="SSF54427">
    <property type="entry name" value="NTF2-like"/>
    <property type="match status" value="1"/>
</dbReference>